<dbReference type="PROSITE" id="PS51371">
    <property type="entry name" value="CBS"/>
    <property type="match status" value="2"/>
</dbReference>
<dbReference type="Pfam" id="PF01595">
    <property type="entry name" value="CNNM"/>
    <property type="match status" value="1"/>
</dbReference>
<dbReference type="FunFam" id="3.10.580.10:FF:000002">
    <property type="entry name" value="Magnesium/cobalt efflux protein CorC"/>
    <property type="match status" value="1"/>
</dbReference>
<keyword evidence="7 9" id="KW-0472">Membrane</keyword>
<protein>
    <recommendedName>
        <fullName evidence="16">CBS domain-containing protein</fullName>
    </recommendedName>
</protein>
<evidence type="ECO:0000259" key="13">
    <source>
        <dbReference type="PROSITE" id="PS51846"/>
    </source>
</evidence>
<evidence type="ECO:0000256" key="7">
    <source>
        <dbReference type="ARBA" id="ARBA00023136"/>
    </source>
</evidence>
<dbReference type="NCBIfam" id="TIGR04478">
    <property type="entry name" value="rSAM_YfkAB"/>
    <property type="match status" value="1"/>
</dbReference>
<feature type="region of interest" description="Disordered" evidence="10">
    <location>
        <begin position="569"/>
        <end position="595"/>
    </location>
</feature>
<dbReference type="PROSITE" id="PS51846">
    <property type="entry name" value="CNNM"/>
    <property type="match status" value="1"/>
</dbReference>
<keyword evidence="5 9" id="KW-1133">Transmembrane helix</keyword>
<dbReference type="InterPro" id="IPR005170">
    <property type="entry name" value="Transptr-assoc_dom"/>
</dbReference>
<dbReference type="InterPro" id="IPR044751">
    <property type="entry name" value="Ion_transp-like_CBS"/>
</dbReference>
<dbReference type="InterPro" id="IPR002550">
    <property type="entry name" value="CNNM"/>
</dbReference>
<evidence type="ECO:0000256" key="2">
    <source>
        <dbReference type="ARBA" id="ARBA00022475"/>
    </source>
</evidence>
<dbReference type="AlphaFoldDB" id="A0A8J4WIJ2"/>
<reference evidence="14" key="1">
    <citation type="journal article" date="2015" name="Genom Data">
        <title>Draft genome sequences of Phytophthora kernoviae and Phytophthora ramorum lineage EU2 from Scotland.</title>
        <authorList>
            <person name="Sambles C."/>
            <person name="Schlenzig A."/>
            <person name="O'Neill P."/>
            <person name="Grant M."/>
            <person name="Studholme D.J."/>
        </authorList>
    </citation>
    <scope>NUCLEOTIDE SEQUENCE</scope>
    <source>
        <strain evidence="14">00238/432</strain>
    </source>
</reference>
<dbReference type="InterPro" id="IPR016169">
    <property type="entry name" value="FAD-bd_PCMH_sub2"/>
</dbReference>
<evidence type="ECO:0000256" key="3">
    <source>
        <dbReference type="ARBA" id="ARBA00022692"/>
    </source>
</evidence>
<dbReference type="SMART" id="SM01091">
    <property type="entry name" value="CorC_HlyC"/>
    <property type="match status" value="1"/>
</dbReference>
<sequence length="595" mass="67973">MLTMREAPALPLPLMLKRLDEVEHLQTISLTGGEPSFSQKTVDEMIIPLLKYAKDRGVRSQINSNLTLDISRYEQLLPYLDVMHISFNYLNADDFHQVGFANSGRPVKREVAVKMYEKMMENSRKLSEAGMFISAESMINFRTHDKLEGIHQLIREMGCVRHEVHPIAADQDRELINRLYSEPKVTVRNDPDGRNRVNVNMFTGNVYVTDFADIPAFGNIRDRKLDDVFHEWSAEHPLNQTVNCHCDAASCCGPNLLVADMYYKAPKSLAIQKTDGVALLLSAPLLLFYKIFFPFIWVLNASANALLRLAGIEPASEGEAHSEDELRILMKQSAKSGVIDKDEIKLMDNIFDFSDMLAREIMLPRTDMDCLYTHMSLEENLKIINATKHSRYPVAVEDKDEIIGFIHITDLLLAEPDQQHDLAALVRPILNVPESMEISHVLRLMQKKHSQMTLVVDEYGGTAGLLTAEEILEEIVGDLYDEFEDERPHMERSGEAFSIDGRSLIEEVHEWTGAVIEDEEVDTIGGWLFKELEGSPVKGKTREQNGYVFEVEESTRLRITRVKVYKRPDSEEDKVEMVEQEPDSMQDDDRKRNRD</sequence>
<dbReference type="InterPro" id="IPR051676">
    <property type="entry name" value="UPF0053_domain"/>
</dbReference>
<dbReference type="Pfam" id="PF03471">
    <property type="entry name" value="CorC_HlyC"/>
    <property type="match status" value="1"/>
</dbReference>
<dbReference type="PANTHER" id="PTHR43099:SF2">
    <property type="entry name" value="UPF0053 PROTEIN YRKA"/>
    <property type="match status" value="1"/>
</dbReference>
<dbReference type="Gene3D" id="3.20.20.70">
    <property type="entry name" value="Aldolase class I"/>
    <property type="match status" value="1"/>
</dbReference>
<dbReference type="GO" id="GO:0005886">
    <property type="term" value="C:plasma membrane"/>
    <property type="evidence" value="ECO:0007669"/>
    <property type="project" value="UniProtKB-SubCell"/>
</dbReference>
<reference evidence="14" key="2">
    <citation type="submission" date="2020-02" db="EMBL/GenBank/DDBJ databases">
        <authorList>
            <person name="Studholme D.J."/>
        </authorList>
    </citation>
    <scope>NUCLEOTIDE SEQUENCE</scope>
    <source>
        <strain evidence="14">00238/432</strain>
    </source>
</reference>
<evidence type="ECO:0000256" key="1">
    <source>
        <dbReference type="ARBA" id="ARBA00004651"/>
    </source>
</evidence>
<evidence type="ECO:0000259" key="12">
    <source>
        <dbReference type="PROSITE" id="PS51371"/>
    </source>
</evidence>
<dbReference type="EMBL" id="AOFI03000005">
    <property type="protein sequence ID" value="KAF4325449.1"/>
    <property type="molecule type" value="Genomic_DNA"/>
</dbReference>
<keyword evidence="4" id="KW-0677">Repeat</keyword>
<dbReference type="Gene3D" id="3.10.580.10">
    <property type="entry name" value="CBS-domain"/>
    <property type="match status" value="1"/>
</dbReference>
<evidence type="ECO:0008006" key="16">
    <source>
        <dbReference type="Google" id="ProtNLM"/>
    </source>
</evidence>
<gene>
    <name evidence="14" type="ORF">G195_000917</name>
</gene>
<dbReference type="Proteomes" id="UP000702964">
    <property type="component" value="Unassembled WGS sequence"/>
</dbReference>
<evidence type="ECO:0000256" key="5">
    <source>
        <dbReference type="ARBA" id="ARBA00022989"/>
    </source>
</evidence>
<dbReference type="InterPro" id="IPR000644">
    <property type="entry name" value="CBS_dom"/>
</dbReference>
<feature type="domain" description="CBS" evidence="12">
    <location>
        <begin position="362"/>
        <end position="422"/>
    </location>
</feature>
<dbReference type="GO" id="GO:0050660">
    <property type="term" value="F:flavin adenine dinucleotide binding"/>
    <property type="evidence" value="ECO:0007669"/>
    <property type="project" value="InterPro"/>
</dbReference>
<evidence type="ECO:0000256" key="4">
    <source>
        <dbReference type="ARBA" id="ARBA00022737"/>
    </source>
</evidence>
<dbReference type="PANTHER" id="PTHR43099">
    <property type="entry name" value="UPF0053 PROTEIN YRKA"/>
    <property type="match status" value="1"/>
</dbReference>
<comment type="subcellular location">
    <subcellularLocation>
        <location evidence="1">Cell membrane</location>
        <topology evidence="1">Multi-pass membrane protein</topology>
    </subcellularLocation>
</comment>
<evidence type="ECO:0000256" key="10">
    <source>
        <dbReference type="SAM" id="MobiDB-lite"/>
    </source>
</evidence>
<evidence type="ECO:0000256" key="11">
    <source>
        <dbReference type="SAM" id="Phobius"/>
    </source>
</evidence>
<feature type="compositionally biased region" description="Acidic residues" evidence="10">
    <location>
        <begin position="570"/>
        <end position="586"/>
    </location>
</feature>
<dbReference type="SUPFAM" id="SSF56176">
    <property type="entry name" value="FAD-binding/transporter-associated domain-like"/>
    <property type="match status" value="1"/>
</dbReference>
<evidence type="ECO:0000256" key="9">
    <source>
        <dbReference type="PROSITE-ProRule" id="PRU01193"/>
    </source>
</evidence>
<evidence type="ECO:0000256" key="6">
    <source>
        <dbReference type="ARBA" id="ARBA00023122"/>
    </source>
</evidence>
<keyword evidence="2" id="KW-1003">Cell membrane</keyword>
<dbReference type="InterPro" id="IPR031004">
    <property type="entry name" value="rSAM_YfkAB"/>
</dbReference>
<evidence type="ECO:0000313" key="14">
    <source>
        <dbReference type="EMBL" id="KAF4325449.1"/>
    </source>
</evidence>
<feature type="domain" description="CNNM transmembrane" evidence="13">
    <location>
        <begin position="265"/>
        <end position="343"/>
    </location>
</feature>
<dbReference type="SUPFAM" id="SSF54631">
    <property type="entry name" value="CBS-domain pair"/>
    <property type="match status" value="1"/>
</dbReference>
<dbReference type="InterPro" id="IPR046342">
    <property type="entry name" value="CBS_dom_sf"/>
</dbReference>
<organism evidence="14 15">
    <name type="scientific">Phytophthora kernoviae 00238/432</name>
    <dbReference type="NCBI Taxonomy" id="1284355"/>
    <lineage>
        <taxon>Eukaryota</taxon>
        <taxon>Sar</taxon>
        <taxon>Stramenopiles</taxon>
        <taxon>Oomycota</taxon>
        <taxon>Peronosporomycetes</taxon>
        <taxon>Peronosporales</taxon>
        <taxon>Peronosporaceae</taxon>
        <taxon>Phytophthora</taxon>
    </lineage>
</organism>
<name>A0A8J4WIJ2_9STRA</name>
<dbReference type="Pfam" id="PF08756">
    <property type="entry name" value="YfkB"/>
    <property type="match status" value="1"/>
</dbReference>
<keyword evidence="6 8" id="KW-0129">CBS domain</keyword>
<dbReference type="Pfam" id="PF00571">
    <property type="entry name" value="CBS"/>
    <property type="match status" value="2"/>
</dbReference>
<feature type="domain" description="CBS" evidence="12">
    <location>
        <begin position="425"/>
        <end position="482"/>
    </location>
</feature>
<comment type="caution">
    <text evidence="14">The sequence shown here is derived from an EMBL/GenBank/DDBJ whole genome shotgun (WGS) entry which is preliminary data.</text>
</comment>
<evidence type="ECO:0000256" key="8">
    <source>
        <dbReference type="PROSITE-ProRule" id="PRU00703"/>
    </source>
</evidence>
<accession>A0A8J4WIJ2</accession>
<dbReference type="SMART" id="SM00116">
    <property type="entry name" value="CBS"/>
    <property type="match status" value="2"/>
</dbReference>
<dbReference type="InterPro" id="IPR036318">
    <property type="entry name" value="FAD-bd_PCMH-like_sf"/>
</dbReference>
<evidence type="ECO:0000313" key="15">
    <source>
        <dbReference type="Proteomes" id="UP000702964"/>
    </source>
</evidence>
<dbReference type="InterPro" id="IPR058240">
    <property type="entry name" value="rSAM_sf"/>
</dbReference>
<dbReference type="CDD" id="cd04590">
    <property type="entry name" value="CBS_pair_CorC_HlyC_assoc"/>
    <property type="match status" value="1"/>
</dbReference>
<dbReference type="InterPro" id="IPR013785">
    <property type="entry name" value="Aldolase_TIM"/>
</dbReference>
<proteinExistence type="predicted"/>
<dbReference type="InterPro" id="IPR014866">
    <property type="entry name" value="YfkB"/>
</dbReference>
<dbReference type="Gene3D" id="3.30.465.10">
    <property type="match status" value="1"/>
</dbReference>
<feature type="transmembrane region" description="Helical" evidence="11">
    <location>
        <begin position="277"/>
        <end position="299"/>
    </location>
</feature>
<keyword evidence="3 9" id="KW-0812">Transmembrane</keyword>
<dbReference type="SUPFAM" id="SSF102114">
    <property type="entry name" value="Radical SAM enzymes"/>
    <property type="match status" value="1"/>
</dbReference>